<comment type="caution">
    <text evidence="2">The sequence shown here is derived from an EMBL/GenBank/DDBJ whole genome shotgun (WGS) entry which is preliminary data.</text>
</comment>
<evidence type="ECO:0000313" key="2">
    <source>
        <dbReference type="EMBL" id="KAH7113225.1"/>
    </source>
</evidence>
<evidence type="ECO:0000313" key="3">
    <source>
        <dbReference type="Proteomes" id="UP000700596"/>
    </source>
</evidence>
<gene>
    <name evidence="2" type="ORF">B0J11DRAFT_541743</name>
</gene>
<feature type="compositionally biased region" description="Basic residues" evidence="1">
    <location>
        <begin position="1671"/>
        <end position="1682"/>
    </location>
</feature>
<sequence length="1688" mass="190615">MALDTSKVRASKSADIANYFKELRSSITNESITDALIDAIESGSIEPSVSIIWLGVSDSPITLKKALQQRISIQVRHAGIKRLKKVLESTAKWKNTWDGLGGTRGLLELFSNFSVNEIRAVCSALGSCAKRDNAEEKRATITELLKALLPQAFPDTEIRTADNRPLDRHYERLVSSCTPEVVTEVFGHGLDDVWKEVPRRLLLSNHPETFRAITLISIFGGGKTNHTWLSRLAQQYPATSGPNPGISASMQFSINLLKKLVEEEKVHVSGKEFINQIVEPLIRRAFRKRIEWTDTQALIRLTVIYLDKHPEVGMELSRDHGSLLHLAALCWSRKPDLFAENFGRLLRHANRGETSMSFYIFNSLLKGVAKSRRYALLHYCYQEAFGRDLNSAEHLKDIPGPLPHQIWSGIYPDQALDLLARMRTIRGDDGLIERGMNSHQSVTNNHFDPSSYFGDFQLVKIVLTTWNADLDEAEKLAETEIQGHKKKAVESRDPENRATYARAVLDYSVASGSLRLLKDTLLWVRRFTRDPTTVPMIYMNPTLEMTIVLSGIPKKLKEYMNAAFLTHQVEVGNHILELLFETTFSALREPWFSLTHWTGVLGLFRKVVSYRMECAKTLKDYRFDNEEIFDILWRDTLRMLIDCEKNGLKSAHDRLEANKIGGIMDCEMNGESITFDNRDEHATLRFLDELAKARNQLWKDYRPTVHPAAAMLPDPFPKGLPIQALTRPYIVEGASLEMCPYLAARANEAVQLKPEAALKPIPTDEDTLNAIGPFIDDYRIAVAMLHAESQSPEEMIRMEAIWQHIEGPLTGNRMTANEAKRYWKRVIVPHSGAEEYGVEEWPVLPTTERSSEIEEWNPLPTGLKDIKARAISPLTYVDLSRSIQPIGFTNIWQKLDSAIITPCIPGKVLTKPGIWDWERNDKARNTSARRDGQIVSSLLYLDSQIAPTKRILSVPFPSTDDARYPALFLDHQFLTTSQSTLAAIQILKMHINHVPPALLLQVASNAANTLSGVTSGDAIIELEKITFNLVSLLGKSDRPSLAANLAMEIIMRYPDASSWHRKLLAEGYFKRLSAAEAEACFHTFSGAIITKLEEQNRIQAKKSQSQETSTRAAEESDKPLVKVTTVKLLAERLRRSEFVPADFAVNVLAIILQKASHVDIKHAVLDSLLSMLATPSSELVQHIMTVLESLIPVIGNLNERLPILDADWDKASASLILPEVSSSWQDCTSMWFKLLEFSSYSKETSKINVTQLVMQRLLLPGMVLLKGEMQKWISIFLRKHGIDEKAQQEFKVPVVPGRSQSWSLAIVPPEYAPLYLLEQLVEYTIFNINPPAPIAELNKKLRADPDLESQPDVMMWLENYGQGIDIIVYGGLTPLPDYFNVTTKLVEGGITTKRVQELYLNMLTIVLLLDSPHYLFLSTLINQLWPNFASDGADWSEYKKPVVEAVVAYVNTLRTKDWLSNPERRPNVLPDVYPQRLWLLAYPCLYEHYAPSPPTTPDEHVALKNNACKTFADQIAIEVEKLPGTMYHTRLSQIQVCLDQVHELDRIRVALHLGDISKTRLSWLTVPDLLRVELAAHLIGQDYGLGVPHSGYNQAVGIGGCRGERRAAVYRFTSDRKDEEVLRLKKELEEMVGAWRKSENEGVRKAGWAIELRDDEDDWIAKAGGGEDRNRRGRGGRGRGRGWFRGGW</sequence>
<organism evidence="2 3">
    <name type="scientific">Dendryphion nanum</name>
    <dbReference type="NCBI Taxonomy" id="256645"/>
    <lineage>
        <taxon>Eukaryota</taxon>
        <taxon>Fungi</taxon>
        <taxon>Dikarya</taxon>
        <taxon>Ascomycota</taxon>
        <taxon>Pezizomycotina</taxon>
        <taxon>Dothideomycetes</taxon>
        <taxon>Pleosporomycetidae</taxon>
        <taxon>Pleosporales</taxon>
        <taxon>Torulaceae</taxon>
        <taxon>Dendryphion</taxon>
    </lineage>
</organism>
<dbReference type="EMBL" id="JAGMWT010000019">
    <property type="protein sequence ID" value="KAH7113225.1"/>
    <property type="molecule type" value="Genomic_DNA"/>
</dbReference>
<reference evidence="2" key="1">
    <citation type="journal article" date="2021" name="Nat. Commun.">
        <title>Genetic determinants of endophytism in the Arabidopsis root mycobiome.</title>
        <authorList>
            <person name="Mesny F."/>
            <person name="Miyauchi S."/>
            <person name="Thiergart T."/>
            <person name="Pickel B."/>
            <person name="Atanasova L."/>
            <person name="Karlsson M."/>
            <person name="Huettel B."/>
            <person name="Barry K.W."/>
            <person name="Haridas S."/>
            <person name="Chen C."/>
            <person name="Bauer D."/>
            <person name="Andreopoulos W."/>
            <person name="Pangilinan J."/>
            <person name="LaButti K."/>
            <person name="Riley R."/>
            <person name="Lipzen A."/>
            <person name="Clum A."/>
            <person name="Drula E."/>
            <person name="Henrissat B."/>
            <person name="Kohler A."/>
            <person name="Grigoriev I.V."/>
            <person name="Martin F.M."/>
            <person name="Hacquard S."/>
        </authorList>
    </citation>
    <scope>NUCLEOTIDE SEQUENCE</scope>
    <source>
        <strain evidence="2">MPI-CAGE-CH-0243</strain>
    </source>
</reference>
<dbReference type="InterPro" id="IPR016024">
    <property type="entry name" value="ARM-type_fold"/>
</dbReference>
<evidence type="ECO:0000256" key="1">
    <source>
        <dbReference type="SAM" id="MobiDB-lite"/>
    </source>
</evidence>
<name>A0A9P9IB80_9PLEO</name>
<feature type="region of interest" description="Disordered" evidence="1">
    <location>
        <begin position="1663"/>
        <end position="1688"/>
    </location>
</feature>
<keyword evidence="3" id="KW-1185">Reference proteome</keyword>
<protein>
    <submittedName>
        <fullName evidence="2">Uncharacterized protein</fullName>
    </submittedName>
</protein>
<dbReference type="SUPFAM" id="SSF48371">
    <property type="entry name" value="ARM repeat"/>
    <property type="match status" value="1"/>
</dbReference>
<accession>A0A9P9IB80</accession>
<proteinExistence type="predicted"/>
<dbReference type="OrthoDB" id="2549237at2759"/>
<dbReference type="Proteomes" id="UP000700596">
    <property type="component" value="Unassembled WGS sequence"/>
</dbReference>